<evidence type="ECO:0000313" key="6">
    <source>
        <dbReference type="EMBL" id="HJA79420.1"/>
    </source>
</evidence>
<reference evidence="6" key="2">
    <citation type="submission" date="2021-04" db="EMBL/GenBank/DDBJ databases">
        <authorList>
            <person name="Gilroy R."/>
        </authorList>
    </citation>
    <scope>NUCLEOTIDE SEQUENCE</scope>
    <source>
        <strain evidence="6">5032</strain>
    </source>
</reference>
<feature type="binding site" evidence="5">
    <location>
        <position position="47"/>
    </location>
    <ligand>
        <name>S-adenosyl-L-methionine</name>
        <dbReference type="ChEBI" id="CHEBI:59789"/>
    </ligand>
</feature>
<dbReference type="EMBL" id="DWZD01000042">
    <property type="protein sequence ID" value="HJA79420.1"/>
    <property type="molecule type" value="Genomic_DNA"/>
</dbReference>
<dbReference type="GO" id="GO:0032259">
    <property type="term" value="P:methylation"/>
    <property type="evidence" value="ECO:0007669"/>
    <property type="project" value="UniProtKB-KW"/>
</dbReference>
<comment type="catalytic activity">
    <reaction evidence="5">
        <text>a 2-demethylmenaquinol + S-adenosyl-L-methionine = a menaquinol + S-adenosyl-L-homocysteine + H(+)</text>
        <dbReference type="Rhea" id="RHEA:42640"/>
        <dbReference type="Rhea" id="RHEA-COMP:9539"/>
        <dbReference type="Rhea" id="RHEA-COMP:9563"/>
        <dbReference type="ChEBI" id="CHEBI:15378"/>
        <dbReference type="ChEBI" id="CHEBI:18151"/>
        <dbReference type="ChEBI" id="CHEBI:55437"/>
        <dbReference type="ChEBI" id="CHEBI:57856"/>
        <dbReference type="ChEBI" id="CHEBI:59789"/>
        <dbReference type="EC" id="2.1.1.163"/>
    </reaction>
</comment>
<keyword evidence="6" id="KW-0830">Ubiquinone</keyword>
<proteinExistence type="inferred from homology"/>
<sequence>MFGRIAGVYDLGNHLLSCGIDLYWRRVLADTVRLGPTRRVLDLAAGTLDVALAVRRRWPEATVPALDFCPPMLRRGLTKLERRGERHILPVAADAKRLPLPDASVDCVTMAFGIRNITPRAEAFAEMLRVLVPGGRACVLEFGSGKERIWGGLYNWYLGSVLPRMGRICSGDASAYNYLSQTIRDFPGARELEEEMRQAGFARAWHRRLTSGIVCLHVGEKAGA</sequence>
<dbReference type="EC" id="2.1.1.163" evidence="5"/>
<comment type="pathway">
    <text evidence="5">Quinol/quinone metabolism; menaquinone biosynthesis; menaquinol from 1,4-dihydroxy-2-naphthoate: step 2/2.</text>
</comment>
<dbReference type="NCBIfam" id="TIGR01934">
    <property type="entry name" value="MenG_MenH_UbiE"/>
    <property type="match status" value="1"/>
</dbReference>
<protein>
    <recommendedName>
        <fullName evidence="5">Demethylmenaquinone methyltransferase</fullName>
        <ecNumber evidence="5">2.1.1.163</ecNumber>
    </recommendedName>
</protein>
<comment type="caution">
    <text evidence="6">The sequence shown here is derived from an EMBL/GenBank/DDBJ whole genome shotgun (WGS) entry which is preliminary data.</text>
</comment>
<accession>A0A9D2HNR7</accession>
<dbReference type="SUPFAM" id="SSF53335">
    <property type="entry name" value="S-adenosyl-L-methionine-dependent methyltransferases"/>
    <property type="match status" value="1"/>
</dbReference>
<dbReference type="GO" id="GO:0043770">
    <property type="term" value="F:demethylmenaquinone methyltransferase activity"/>
    <property type="evidence" value="ECO:0007669"/>
    <property type="project" value="UniProtKB-UniRule"/>
</dbReference>
<evidence type="ECO:0000313" key="7">
    <source>
        <dbReference type="Proteomes" id="UP000823821"/>
    </source>
</evidence>
<evidence type="ECO:0000256" key="3">
    <source>
        <dbReference type="ARBA" id="ARBA00022679"/>
    </source>
</evidence>
<dbReference type="Gene3D" id="3.40.50.150">
    <property type="entry name" value="Vaccinia Virus protein VP39"/>
    <property type="match status" value="1"/>
</dbReference>
<keyword evidence="3 5" id="KW-0808">Transferase</keyword>
<comment type="function">
    <text evidence="5">Methyltransferase required for the conversion of demethylmenaquinol (DMKH2) to menaquinol (MKH2).</text>
</comment>
<evidence type="ECO:0000256" key="5">
    <source>
        <dbReference type="HAMAP-Rule" id="MF_01813"/>
    </source>
</evidence>
<name>A0A9D2HNR7_9BACT</name>
<dbReference type="PROSITE" id="PS51608">
    <property type="entry name" value="SAM_MT_UBIE"/>
    <property type="match status" value="1"/>
</dbReference>
<gene>
    <name evidence="5" type="primary">menG</name>
    <name evidence="6" type="ORF">H9784_07645</name>
</gene>
<organism evidence="6 7">
    <name type="scientific">Candidatus Desulfovibrio intestinavium</name>
    <dbReference type="NCBI Taxonomy" id="2838534"/>
    <lineage>
        <taxon>Bacteria</taxon>
        <taxon>Pseudomonadati</taxon>
        <taxon>Thermodesulfobacteriota</taxon>
        <taxon>Desulfovibrionia</taxon>
        <taxon>Desulfovibrionales</taxon>
        <taxon>Desulfovibrionaceae</taxon>
        <taxon>Desulfovibrio</taxon>
    </lineage>
</organism>
<feature type="binding site" evidence="5">
    <location>
        <begin position="94"/>
        <end position="95"/>
    </location>
    <ligand>
        <name>S-adenosyl-L-methionine</name>
        <dbReference type="ChEBI" id="CHEBI:59789"/>
    </ligand>
</feature>
<evidence type="ECO:0000256" key="1">
    <source>
        <dbReference type="ARBA" id="ARBA00022428"/>
    </source>
</evidence>
<dbReference type="HAMAP" id="MF_01813">
    <property type="entry name" value="MenG_UbiE_methyltr"/>
    <property type="match status" value="1"/>
</dbReference>
<comment type="similarity">
    <text evidence="5">Belongs to the class I-like SAM-binding methyltransferase superfamily. MenG/UbiE family.</text>
</comment>
<dbReference type="GO" id="GO:0009234">
    <property type="term" value="P:menaquinone biosynthetic process"/>
    <property type="evidence" value="ECO:0007669"/>
    <property type="project" value="UniProtKB-UniRule"/>
</dbReference>
<feature type="binding site" evidence="5">
    <location>
        <position position="67"/>
    </location>
    <ligand>
        <name>S-adenosyl-L-methionine</name>
        <dbReference type="ChEBI" id="CHEBI:59789"/>
    </ligand>
</feature>
<comment type="caution">
    <text evidence="5">Lacks conserved residue(s) required for the propagation of feature annotation.</text>
</comment>
<keyword evidence="2 5" id="KW-0489">Methyltransferase</keyword>
<reference evidence="6" key="1">
    <citation type="journal article" date="2021" name="PeerJ">
        <title>Extensive microbial diversity within the chicken gut microbiome revealed by metagenomics and culture.</title>
        <authorList>
            <person name="Gilroy R."/>
            <person name="Ravi A."/>
            <person name="Getino M."/>
            <person name="Pursley I."/>
            <person name="Horton D.L."/>
            <person name="Alikhan N.F."/>
            <person name="Baker D."/>
            <person name="Gharbi K."/>
            <person name="Hall N."/>
            <person name="Watson M."/>
            <person name="Adriaenssens E.M."/>
            <person name="Foster-Nyarko E."/>
            <person name="Jarju S."/>
            <person name="Secka A."/>
            <person name="Antonio M."/>
            <person name="Oren A."/>
            <person name="Chaudhuri R.R."/>
            <person name="La Ragione R."/>
            <person name="Hildebrand F."/>
            <person name="Pallen M.J."/>
        </authorList>
    </citation>
    <scope>NUCLEOTIDE SEQUENCE</scope>
    <source>
        <strain evidence="6">5032</strain>
    </source>
</reference>
<keyword evidence="4 5" id="KW-0949">S-adenosyl-L-methionine</keyword>
<dbReference type="Pfam" id="PF01209">
    <property type="entry name" value="Ubie_methyltran"/>
    <property type="match status" value="1"/>
</dbReference>
<keyword evidence="1 5" id="KW-0474">Menaquinone biosynthesis</keyword>
<evidence type="ECO:0000256" key="2">
    <source>
        <dbReference type="ARBA" id="ARBA00022603"/>
    </source>
</evidence>
<dbReference type="AlphaFoldDB" id="A0A9D2HNR7"/>
<dbReference type="PANTHER" id="PTHR43591">
    <property type="entry name" value="METHYLTRANSFERASE"/>
    <property type="match status" value="1"/>
</dbReference>
<evidence type="ECO:0000256" key="4">
    <source>
        <dbReference type="ARBA" id="ARBA00022691"/>
    </source>
</evidence>
<dbReference type="InterPro" id="IPR029063">
    <property type="entry name" value="SAM-dependent_MTases_sf"/>
</dbReference>
<dbReference type="CDD" id="cd02440">
    <property type="entry name" value="AdoMet_MTases"/>
    <property type="match status" value="1"/>
</dbReference>
<dbReference type="InterPro" id="IPR004033">
    <property type="entry name" value="UbiE/COQ5_MeTrFase"/>
</dbReference>
<dbReference type="PANTHER" id="PTHR43591:SF24">
    <property type="entry name" value="2-METHOXY-6-POLYPRENYL-1,4-BENZOQUINOL METHYLASE, MITOCHONDRIAL"/>
    <property type="match status" value="1"/>
</dbReference>
<dbReference type="Proteomes" id="UP000823821">
    <property type="component" value="Unassembled WGS sequence"/>
</dbReference>